<proteinExistence type="predicted"/>
<evidence type="ECO:0000313" key="2">
    <source>
        <dbReference type="Proteomes" id="UP000475862"/>
    </source>
</evidence>
<gene>
    <name evidence="1" type="ORF">AGLY_014306</name>
</gene>
<organism evidence="1 2">
    <name type="scientific">Aphis glycines</name>
    <name type="common">Soybean aphid</name>
    <dbReference type="NCBI Taxonomy" id="307491"/>
    <lineage>
        <taxon>Eukaryota</taxon>
        <taxon>Metazoa</taxon>
        <taxon>Ecdysozoa</taxon>
        <taxon>Arthropoda</taxon>
        <taxon>Hexapoda</taxon>
        <taxon>Insecta</taxon>
        <taxon>Pterygota</taxon>
        <taxon>Neoptera</taxon>
        <taxon>Paraneoptera</taxon>
        <taxon>Hemiptera</taxon>
        <taxon>Sternorrhyncha</taxon>
        <taxon>Aphidomorpha</taxon>
        <taxon>Aphidoidea</taxon>
        <taxon>Aphididae</taxon>
        <taxon>Aphidini</taxon>
        <taxon>Aphis</taxon>
        <taxon>Aphis</taxon>
    </lineage>
</organism>
<reference evidence="1 2" key="1">
    <citation type="submission" date="2019-08" db="EMBL/GenBank/DDBJ databases">
        <title>The genome of the soybean aphid Biotype 1, its phylome, world population structure and adaptation to the North American continent.</title>
        <authorList>
            <person name="Giordano R."/>
            <person name="Donthu R.K."/>
            <person name="Hernandez A.G."/>
            <person name="Wright C.L."/>
            <person name="Zimin A.V."/>
        </authorList>
    </citation>
    <scope>NUCLEOTIDE SEQUENCE [LARGE SCALE GENOMIC DNA]</scope>
    <source>
        <tissue evidence="1">Whole aphids</tissue>
    </source>
</reference>
<evidence type="ECO:0008006" key="3">
    <source>
        <dbReference type="Google" id="ProtNLM"/>
    </source>
</evidence>
<name>A0A6G0T496_APHGL</name>
<dbReference type="EMBL" id="VYZN01000061">
    <property type="protein sequence ID" value="KAE9525238.1"/>
    <property type="molecule type" value="Genomic_DNA"/>
</dbReference>
<sequence>MLNVGVAPSKHVRTEIEIFDEHNHKPLPENILTRQKIGNNLKRKAVNDINVDSPKSDKMGRKILVNIVLIKHSFTLRWVGGVMICGEMNRKMVVRVDRVTRYKYSTINTDTCILKKNKFTNRNKTTKKKDNNNKKGNQRPYECGCQQFTRSWGNNINSKSLNDNMYVIKYLFLCMAYHQQSPIYNFTSAFPGAIRSLYHGSFAKFIFPDSEGI</sequence>
<dbReference type="Proteomes" id="UP000475862">
    <property type="component" value="Unassembled WGS sequence"/>
</dbReference>
<evidence type="ECO:0000313" key="1">
    <source>
        <dbReference type="EMBL" id="KAE9525238.1"/>
    </source>
</evidence>
<protein>
    <recommendedName>
        <fullName evidence="3">PiggyBac transposable element-derived protein domain-containing protein</fullName>
    </recommendedName>
</protein>
<comment type="caution">
    <text evidence="1">The sequence shown here is derived from an EMBL/GenBank/DDBJ whole genome shotgun (WGS) entry which is preliminary data.</text>
</comment>
<accession>A0A6G0T496</accession>
<keyword evidence="2" id="KW-1185">Reference proteome</keyword>
<dbReference type="AlphaFoldDB" id="A0A6G0T496"/>
<dbReference type="OrthoDB" id="6645795at2759"/>